<protein>
    <recommendedName>
        <fullName evidence="2">Transcriptional coactivator p15 (PC4) C-terminal domain-containing protein</fullName>
    </recommendedName>
</protein>
<dbReference type="EMBL" id="CAJVCH010570018">
    <property type="protein sequence ID" value="CAG7833785.1"/>
    <property type="molecule type" value="Genomic_DNA"/>
</dbReference>
<dbReference type="OrthoDB" id="2505440at2759"/>
<keyword evidence="4" id="KW-1185">Reference proteome</keyword>
<dbReference type="Proteomes" id="UP000708208">
    <property type="component" value="Unassembled WGS sequence"/>
</dbReference>
<dbReference type="PANTHER" id="PTHR13215">
    <property type="entry name" value="RNA POLYMERASE II TRANSCRIPTIONAL COACTIVATOR"/>
    <property type="match status" value="1"/>
</dbReference>
<sequence length="128" mass="14038">MPKNKRLESSEDSSSDSGPDDPTPTPPPKKQAKSEPPPKSSKSSSSSSGAKSKGKSSDDGDDKRFQLDRNRYITVRDFRGKVLIDIREYYTTADGEERPGKKGISLNATQWSKLKSLIEDVDSAVADF</sequence>
<proteinExistence type="predicted"/>
<gene>
    <name evidence="3" type="ORF">AFUS01_LOCUS43365</name>
</gene>
<dbReference type="GO" id="GO:0003677">
    <property type="term" value="F:DNA binding"/>
    <property type="evidence" value="ECO:0007669"/>
    <property type="project" value="InterPro"/>
</dbReference>
<feature type="domain" description="Transcriptional coactivator p15 (PC4) C-terminal" evidence="2">
    <location>
        <begin position="65"/>
        <end position="116"/>
    </location>
</feature>
<evidence type="ECO:0000259" key="2">
    <source>
        <dbReference type="Pfam" id="PF02229"/>
    </source>
</evidence>
<comment type="caution">
    <text evidence="3">The sequence shown here is derived from an EMBL/GenBank/DDBJ whole genome shotgun (WGS) entry which is preliminary data.</text>
</comment>
<feature type="compositionally biased region" description="Basic and acidic residues" evidence="1">
    <location>
        <begin position="55"/>
        <end position="70"/>
    </location>
</feature>
<reference evidence="3" key="1">
    <citation type="submission" date="2021-06" db="EMBL/GenBank/DDBJ databases">
        <authorList>
            <person name="Hodson N. C."/>
            <person name="Mongue J. A."/>
            <person name="Jaron S. K."/>
        </authorList>
    </citation>
    <scope>NUCLEOTIDE SEQUENCE</scope>
</reference>
<accession>A0A8J2LH46</accession>
<dbReference type="InterPro" id="IPR045125">
    <property type="entry name" value="Sub1/Tcp4-like"/>
</dbReference>
<evidence type="ECO:0000313" key="4">
    <source>
        <dbReference type="Proteomes" id="UP000708208"/>
    </source>
</evidence>
<feature type="compositionally biased region" description="Pro residues" evidence="1">
    <location>
        <begin position="21"/>
        <end position="39"/>
    </location>
</feature>
<dbReference type="GO" id="GO:0003713">
    <property type="term" value="F:transcription coactivator activity"/>
    <property type="evidence" value="ECO:0007669"/>
    <property type="project" value="InterPro"/>
</dbReference>
<name>A0A8J2LH46_9HEXA</name>
<dbReference type="GO" id="GO:0060261">
    <property type="term" value="P:positive regulation of transcription initiation by RNA polymerase II"/>
    <property type="evidence" value="ECO:0007669"/>
    <property type="project" value="InterPro"/>
</dbReference>
<dbReference type="Pfam" id="PF02229">
    <property type="entry name" value="PC4"/>
    <property type="match status" value="1"/>
</dbReference>
<feature type="region of interest" description="Disordered" evidence="1">
    <location>
        <begin position="1"/>
        <end position="70"/>
    </location>
</feature>
<dbReference type="AlphaFoldDB" id="A0A8J2LH46"/>
<dbReference type="InterPro" id="IPR003173">
    <property type="entry name" value="PC4_C"/>
</dbReference>
<evidence type="ECO:0000313" key="3">
    <source>
        <dbReference type="EMBL" id="CAG7833785.1"/>
    </source>
</evidence>
<feature type="compositionally biased region" description="Low complexity" evidence="1">
    <location>
        <begin position="40"/>
        <end position="51"/>
    </location>
</feature>
<evidence type="ECO:0000256" key="1">
    <source>
        <dbReference type="SAM" id="MobiDB-lite"/>
    </source>
</evidence>
<organism evidence="3 4">
    <name type="scientific">Allacma fusca</name>
    <dbReference type="NCBI Taxonomy" id="39272"/>
    <lineage>
        <taxon>Eukaryota</taxon>
        <taxon>Metazoa</taxon>
        <taxon>Ecdysozoa</taxon>
        <taxon>Arthropoda</taxon>
        <taxon>Hexapoda</taxon>
        <taxon>Collembola</taxon>
        <taxon>Symphypleona</taxon>
        <taxon>Sminthuridae</taxon>
        <taxon>Allacma</taxon>
    </lineage>
</organism>